<keyword evidence="3" id="KW-1185">Reference proteome</keyword>
<keyword evidence="1" id="KW-0812">Transmembrane</keyword>
<reference evidence="2 3" key="1">
    <citation type="submission" date="2023-01" db="EMBL/GenBank/DDBJ databases">
        <authorList>
            <person name="Kreplak J."/>
        </authorList>
    </citation>
    <scope>NUCLEOTIDE SEQUENCE [LARGE SCALE GENOMIC DNA]</scope>
</reference>
<sequence>MVVKLVTAKRISRTTVRKVMMGNSDENDRRWTVMEMMELHGVALWMMIMSAGFCRIWDSNKAIILQQGWTVLLVYSRMFFFTCFRLFFAVGGNKHSSKLQAVFVVGNKVERDKAITW</sequence>
<dbReference type="Proteomes" id="UP001157006">
    <property type="component" value="Chromosome 3"/>
</dbReference>
<keyword evidence="1" id="KW-0472">Membrane</keyword>
<feature type="transmembrane region" description="Helical" evidence="1">
    <location>
        <begin position="39"/>
        <end position="57"/>
    </location>
</feature>
<accession>A0AAV1A5G8</accession>
<evidence type="ECO:0000313" key="3">
    <source>
        <dbReference type="Proteomes" id="UP001157006"/>
    </source>
</evidence>
<proteinExistence type="predicted"/>
<gene>
    <name evidence="2" type="ORF">VFH_III131600</name>
</gene>
<keyword evidence="1" id="KW-1133">Transmembrane helix</keyword>
<feature type="transmembrane region" description="Helical" evidence="1">
    <location>
        <begin position="69"/>
        <end position="88"/>
    </location>
</feature>
<evidence type="ECO:0000256" key="1">
    <source>
        <dbReference type="SAM" id="Phobius"/>
    </source>
</evidence>
<protein>
    <recommendedName>
        <fullName evidence="4">Transmembrane protein</fullName>
    </recommendedName>
</protein>
<dbReference type="AlphaFoldDB" id="A0AAV1A5G8"/>
<organism evidence="2 3">
    <name type="scientific">Vicia faba</name>
    <name type="common">Broad bean</name>
    <name type="synonym">Faba vulgaris</name>
    <dbReference type="NCBI Taxonomy" id="3906"/>
    <lineage>
        <taxon>Eukaryota</taxon>
        <taxon>Viridiplantae</taxon>
        <taxon>Streptophyta</taxon>
        <taxon>Embryophyta</taxon>
        <taxon>Tracheophyta</taxon>
        <taxon>Spermatophyta</taxon>
        <taxon>Magnoliopsida</taxon>
        <taxon>eudicotyledons</taxon>
        <taxon>Gunneridae</taxon>
        <taxon>Pentapetalae</taxon>
        <taxon>rosids</taxon>
        <taxon>fabids</taxon>
        <taxon>Fabales</taxon>
        <taxon>Fabaceae</taxon>
        <taxon>Papilionoideae</taxon>
        <taxon>50 kb inversion clade</taxon>
        <taxon>NPAAA clade</taxon>
        <taxon>Hologalegina</taxon>
        <taxon>IRL clade</taxon>
        <taxon>Fabeae</taxon>
        <taxon>Vicia</taxon>
    </lineage>
</organism>
<evidence type="ECO:0000313" key="2">
    <source>
        <dbReference type="EMBL" id="CAI8604408.1"/>
    </source>
</evidence>
<evidence type="ECO:0008006" key="4">
    <source>
        <dbReference type="Google" id="ProtNLM"/>
    </source>
</evidence>
<name>A0AAV1A5G8_VICFA</name>
<dbReference type="EMBL" id="OX451738">
    <property type="protein sequence ID" value="CAI8604408.1"/>
    <property type="molecule type" value="Genomic_DNA"/>
</dbReference>